<reference evidence="2 3" key="1">
    <citation type="submission" date="2020-08" db="EMBL/GenBank/DDBJ databases">
        <title>Sequencing the genomes of 1000 actinobacteria strains.</title>
        <authorList>
            <person name="Klenk H.-P."/>
        </authorList>
    </citation>
    <scope>NUCLEOTIDE SEQUENCE [LARGE SCALE GENOMIC DNA]</scope>
    <source>
        <strain evidence="2 3">DSM 45809</strain>
    </source>
</reference>
<evidence type="ECO:0000313" key="2">
    <source>
        <dbReference type="EMBL" id="MBB4737752.1"/>
    </source>
</evidence>
<keyword evidence="3" id="KW-1185">Reference proteome</keyword>
<protein>
    <submittedName>
        <fullName evidence="2">Uncharacterized protein</fullName>
    </submittedName>
</protein>
<dbReference type="EMBL" id="JACHNB010000001">
    <property type="protein sequence ID" value="MBB4737752.1"/>
    <property type="molecule type" value="Genomic_DNA"/>
</dbReference>
<dbReference type="RefSeq" id="WP_185038126.1">
    <property type="nucleotide sequence ID" value="NZ_BAABFG010000005.1"/>
</dbReference>
<comment type="caution">
    <text evidence="2">The sequence shown here is derived from an EMBL/GenBank/DDBJ whole genome shotgun (WGS) entry which is preliminary data.</text>
</comment>
<dbReference type="AlphaFoldDB" id="A0A7W7GT50"/>
<sequence>MRPAILAVLTGVLFTAAACDSDAPVYETGAAPAPSTAVAVPPPDYSADTAKVCQQLDKIFTGELNDFGTALGKMIAYKEAKKAADATKAEKAAAAELQSAGAQIRKETAVAQDPALKAAGETSARKLEASAKDHAYLKQIKTTADLDKTLKPQLAEWLSPVSGFC</sequence>
<organism evidence="2 3">
    <name type="scientific">Actinoplanes octamycinicus</name>
    <dbReference type="NCBI Taxonomy" id="135948"/>
    <lineage>
        <taxon>Bacteria</taxon>
        <taxon>Bacillati</taxon>
        <taxon>Actinomycetota</taxon>
        <taxon>Actinomycetes</taxon>
        <taxon>Micromonosporales</taxon>
        <taxon>Micromonosporaceae</taxon>
        <taxon>Actinoplanes</taxon>
    </lineage>
</organism>
<evidence type="ECO:0000256" key="1">
    <source>
        <dbReference type="SAM" id="SignalP"/>
    </source>
</evidence>
<evidence type="ECO:0000313" key="3">
    <source>
        <dbReference type="Proteomes" id="UP000546162"/>
    </source>
</evidence>
<dbReference type="Proteomes" id="UP000546162">
    <property type="component" value="Unassembled WGS sequence"/>
</dbReference>
<keyword evidence="1" id="KW-0732">Signal</keyword>
<feature type="signal peptide" evidence="1">
    <location>
        <begin position="1"/>
        <end position="18"/>
    </location>
</feature>
<feature type="chain" id="PRO_5039591902" evidence="1">
    <location>
        <begin position="19"/>
        <end position="165"/>
    </location>
</feature>
<proteinExistence type="predicted"/>
<gene>
    <name evidence="2" type="ORF">BJY16_001211</name>
</gene>
<name>A0A7W7GT50_9ACTN</name>
<accession>A0A7W7GT50</accession>
<dbReference type="PROSITE" id="PS51257">
    <property type="entry name" value="PROKAR_LIPOPROTEIN"/>
    <property type="match status" value="1"/>
</dbReference>